<dbReference type="RefSeq" id="XP_007882003.1">
    <property type="nucleotide sequence ID" value="XM_007883812.1"/>
</dbReference>
<evidence type="ECO:0000313" key="3">
    <source>
        <dbReference type="Proteomes" id="UP000053664"/>
    </source>
</evidence>
<dbReference type="HOGENOM" id="CLU_721846_0_0_1"/>
<feature type="region of interest" description="Disordered" evidence="1">
    <location>
        <begin position="99"/>
        <end position="280"/>
    </location>
</feature>
<reference evidence="2 3" key="1">
    <citation type="journal article" date="2013" name="Plant Cell">
        <title>The transition from a phytopathogenic smut ancestor to an anamorphic biocontrol agent deciphered by comparative whole-genome analysis.</title>
        <authorList>
            <person name="Lefebvre F."/>
            <person name="Joly D.L."/>
            <person name="Labbe C."/>
            <person name="Teichmann B."/>
            <person name="Linning R."/>
            <person name="Belzile F."/>
            <person name="Bakkeren G."/>
            <person name="Belanger R.R."/>
        </authorList>
    </citation>
    <scope>NUCLEOTIDE SEQUENCE [LARGE SCALE GENOMIC DNA]</scope>
    <source>
        <strain evidence="2 3">PF-1</strain>
    </source>
</reference>
<dbReference type="KEGG" id="pfp:PFL1_06271"/>
<feature type="compositionally biased region" description="Polar residues" evidence="1">
    <location>
        <begin position="255"/>
        <end position="277"/>
    </location>
</feature>
<gene>
    <name evidence="2" type="ORF">PFL1_06271</name>
</gene>
<name>A0A061H1C0_9BASI</name>
<accession>A0A061H1C0</accession>
<proteinExistence type="predicted"/>
<feature type="compositionally biased region" description="Low complexity" evidence="1">
    <location>
        <begin position="20"/>
        <end position="41"/>
    </location>
</feature>
<dbReference type="GeneID" id="19320349"/>
<dbReference type="AlphaFoldDB" id="A0A061H1C0"/>
<sequence length="383" mass="40418">MPPRPSHHRSKSVHWATLPSSSSSSSNTSSSSSSATAAASTLQGSMTAGRSVAATLPPRPATSPGQRTTRPRTKSLPLSAFGPPRFFAELEQHMQTAIINPAATLSRRASLQRDPGAMPSRPPTRERARSVSMAAYEGAEQTSAHQADARSNERATTNNDAASLPSPSPHLDGGAPDSDETILGRIQDSFSRASQDECRTELHAEEDEDEDLRQRPTGQDVDADQVAPPSPNTSLDRIDTGLGIATSRDADLDGSQWQCTSMAAQTTGPHTRSSLSEINPHPHTFAADATALASESFGARSNGFRQGELDGESEGDTVSPMSTWTPLDEEGPGDDAWSLPTTPDSDHAVLELAASDVVSGLGKVKLLDLRLSDPDPGERVDVG</sequence>
<feature type="region of interest" description="Disordered" evidence="1">
    <location>
        <begin position="299"/>
        <end position="343"/>
    </location>
</feature>
<dbReference type="EMBL" id="KE361647">
    <property type="protein sequence ID" value="EPQ26063.1"/>
    <property type="molecule type" value="Genomic_DNA"/>
</dbReference>
<evidence type="ECO:0000256" key="1">
    <source>
        <dbReference type="SAM" id="MobiDB-lite"/>
    </source>
</evidence>
<feature type="compositionally biased region" description="Basic residues" evidence="1">
    <location>
        <begin position="1"/>
        <end position="12"/>
    </location>
</feature>
<dbReference type="Proteomes" id="UP000053664">
    <property type="component" value="Unassembled WGS sequence"/>
</dbReference>
<feature type="region of interest" description="Disordered" evidence="1">
    <location>
        <begin position="1"/>
        <end position="81"/>
    </location>
</feature>
<protein>
    <submittedName>
        <fullName evidence="2">Uncharacterized protein</fullName>
    </submittedName>
</protein>
<evidence type="ECO:0000313" key="2">
    <source>
        <dbReference type="EMBL" id="EPQ26063.1"/>
    </source>
</evidence>
<organism evidence="2 3">
    <name type="scientific">Pseudozyma flocculosa PF-1</name>
    <dbReference type="NCBI Taxonomy" id="1277687"/>
    <lineage>
        <taxon>Eukaryota</taxon>
        <taxon>Fungi</taxon>
        <taxon>Dikarya</taxon>
        <taxon>Basidiomycota</taxon>
        <taxon>Ustilaginomycotina</taxon>
        <taxon>Ustilaginomycetes</taxon>
        <taxon>Ustilaginales</taxon>
        <taxon>Ustilaginaceae</taxon>
        <taxon>Pseudozyma</taxon>
    </lineage>
</organism>
<feature type="compositionally biased region" description="Basic and acidic residues" evidence="1">
    <location>
        <begin position="194"/>
        <end position="203"/>
    </location>
</feature>